<keyword evidence="10" id="KW-1185">Reference proteome</keyword>
<evidence type="ECO:0000256" key="3">
    <source>
        <dbReference type="ARBA" id="ARBA00008919"/>
    </source>
</evidence>
<dbReference type="GO" id="GO:0008417">
    <property type="term" value="F:fucosyltransferase activity"/>
    <property type="evidence" value="ECO:0007669"/>
    <property type="project" value="InterPro"/>
</dbReference>
<gene>
    <name evidence="9" type="ORF">OESDEN_06125</name>
</gene>
<evidence type="ECO:0000256" key="5">
    <source>
        <dbReference type="ARBA" id="ARBA00022679"/>
    </source>
</evidence>
<dbReference type="PANTHER" id="PTHR48438">
    <property type="entry name" value="ALPHA-(1,3)-FUCOSYLTRANSFERASE C-RELATED"/>
    <property type="match status" value="1"/>
</dbReference>
<sequence length="319" mass="37478">MCFALLRLRQEAKMIIRCLCKDPDKKRSQMIAPLIVAWTPFFTTTIKQRISPKLMNCRYQCEFIDRKQYEISNRDADAYVLHGRDIIFYDLPRQTSPHLNILLLLEPPTLAGPQISQLTRIVKRKKRGSLILVSRCITPSKREDVIRELGQYTEITVGGKCKKAMVTNKSLPSLPPCPGCSDNELIGEFSKATHRFYISFENSLCNEYITEKFFRRASEWLVPVVRKRAFYEGTSIPSDSFIALDDFENTQELGNYLNFLRRNDTEYKKYFQWRRHYRDPWGYRSDALCKLCEDIYNGTELVITNIKEYYEKKQCISVH</sequence>
<comment type="similarity">
    <text evidence="3 7">Belongs to the glycosyltransferase 10 family.</text>
</comment>
<dbReference type="SUPFAM" id="SSF53756">
    <property type="entry name" value="UDP-Glycosyltransferase/glycogen phosphorylase"/>
    <property type="match status" value="1"/>
</dbReference>
<dbReference type="InterPro" id="IPR055270">
    <property type="entry name" value="Glyco_tran_10_C"/>
</dbReference>
<accession>A0A0B1TEY4</accession>
<dbReference type="UniPathway" id="UPA00378"/>
<evidence type="ECO:0000256" key="2">
    <source>
        <dbReference type="ARBA" id="ARBA00004922"/>
    </source>
</evidence>
<evidence type="ECO:0000256" key="4">
    <source>
        <dbReference type="ARBA" id="ARBA00022676"/>
    </source>
</evidence>
<feature type="domain" description="Fucosyltransferase C-terminal" evidence="8">
    <location>
        <begin position="123"/>
        <end position="300"/>
    </location>
</feature>
<dbReference type="InterPro" id="IPR001503">
    <property type="entry name" value="Glyco_trans_10"/>
</dbReference>
<evidence type="ECO:0000256" key="1">
    <source>
        <dbReference type="ARBA" id="ARBA00004323"/>
    </source>
</evidence>
<evidence type="ECO:0000256" key="6">
    <source>
        <dbReference type="ARBA" id="ARBA00023034"/>
    </source>
</evidence>
<dbReference type="InterPro" id="IPR038577">
    <property type="entry name" value="GT10-like_C_sf"/>
</dbReference>
<dbReference type="EC" id="2.4.1.-" evidence="7"/>
<dbReference type="Pfam" id="PF00852">
    <property type="entry name" value="Glyco_transf_10"/>
    <property type="match status" value="1"/>
</dbReference>
<dbReference type="EMBL" id="KN550534">
    <property type="protein sequence ID" value="KHJ93955.1"/>
    <property type="molecule type" value="Genomic_DNA"/>
</dbReference>
<keyword evidence="6 7" id="KW-0333">Golgi apparatus</keyword>
<evidence type="ECO:0000313" key="10">
    <source>
        <dbReference type="Proteomes" id="UP000053660"/>
    </source>
</evidence>
<comment type="subcellular location">
    <subcellularLocation>
        <location evidence="1">Golgi apparatus membrane</location>
        <topology evidence="1">Single-pass type II membrane protein</topology>
    </subcellularLocation>
    <subcellularLocation>
        <location evidence="7">Golgi apparatus</location>
        <location evidence="7">Golgi stack membrane</location>
        <topology evidence="7">Single-pass type II membrane protein</topology>
    </subcellularLocation>
</comment>
<dbReference type="GO" id="GO:0000139">
    <property type="term" value="C:Golgi membrane"/>
    <property type="evidence" value="ECO:0007669"/>
    <property type="project" value="UniProtKB-SubCell"/>
</dbReference>
<name>A0A0B1TEY4_OESDE</name>
<evidence type="ECO:0000256" key="7">
    <source>
        <dbReference type="RuleBase" id="RU003832"/>
    </source>
</evidence>
<keyword evidence="5 7" id="KW-0808">Transferase</keyword>
<dbReference type="Gene3D" id="3.40.50.11660">
    <property type="entry name" value="Glycosyl transferase family 10, C-terminal domain"/>
    <property type="match status" value="1"/>
</dbReference>
<comment type="pathway">
    <text evidence="2">Protein modification; protein glycosylation.</text>
</comment>
<dbReference type="Proteomes" id="UP000053660">
    <property type="component" value="Unassembled WGS sequence"/>
</dbReference>
<evidence type="ECO:0000313" key="9">
    <source>
        <dbReference type="EMBL" id="KHJ93955.1"/>
    </source>
</evidence>
<keyword evidence="4 7" id="KW-0328">Glycosyltransferase</keyword>
<dbReference type="OrthoDB" id="5790915at2759"/>
<proteinExistence type="inferred from homology"/>
<protein>
    <recommendedName>
        <fullName evidence="7">Fucosyltransferase</fullName>
        <ecNumber evidence="7">2.4.1.-</ecNumber>
    </recommendedName>
</protein>
<keyword evidence="7" id="KW-0472">Membrane</keyword>
<keyword evidence="7" id="KW-0812">Transmembrane</keyword>
<organism evidence="9 10">
    <name type="scientific">Oesophagostomum dentatum</name>
    <name type="common">Nodular worm</name>
    <dbReference type="NCBI Taxonomy" id="61180"/>
    <lineage>
        <taxon>Eukaryota</taxon>
        <taxon>Metazoa</taxon>
        <taxon>Ecdysozoa</taxon>
        <taxon>Nematoda</taxon>
        <taxon>Chromadorea</taxon>
        <taxon>Rhabditida</taxon>
        <taxon>Rhabditina</taxon>
        <taxon>Rhabditomorpha</taxon>
        <taxon>Strongyloidea</taxon>
        <taxon>Strongylidae</taxon>
        <taxon>Oesophagostomum</taxon>
    </lineage>
</organism>
<dbReference type="PANTHER" id="PTHR48438:SF1">
    <property type="entry name" value="ALPHA-(1,3)-FUCOSYLTRANSFERASE C-RELATED"/>
    <property type="match status" value="1"/>
</dbReference>
<dbReference type="GO" id="GO:0032580">
    <property type="term" value="C:Golgi cisterna membrane"/>
    <property type="evidence" value="ECO:0007669"/>
    <property type="project" value="UniProtKB-SubCell"/>
</dbReference>
<evidence type="ECO:0000259" key="8">
    <source>
        <dbReference type="Pfam" id="PF00852"/>
    </source>
</evidence>
<dbReference type="AlphaFoldDB" id="A0A0B1TEY4"/>
<reference evidence="9 10" key="1">
    <citation type="submission" date="2014-03" db="EMBL/GenBank/DDBJ databases">
        <title>Draft genome of the hookworm Oesophagostomum dentatum.</title>
        <authorList>
            <person name="Mitreva M."/>
        </authorList>
    </citation>
    <scope>NUCLEOTIDE SEQUENCE [LARGE SCALE GENOMIC DNA]</scope>
    <source>
        <strain evidence="9 10">OD-Hann</strain>
    </source>
</reference>